<organism evidence="2 3">
    <name type="scientific">Streptoalloteichus tenebrarius (strain ATCC 17920 / DSM 40477 / JCM 4838 / CBS 697.72 / NBRC 16177 / NCIMB 11028 / NRRL B-12390 / A12253. 1 / ISP 5477)</name>
    <name type="common">Streptomyces tenebrarius</name>
    <dbReference type="NCBI Taxonomy" id="1933"/>
    <lineage>
        <taxon>Bacteria</taxon>
        <taxon>Bacillati</taxon>
        <taxon>Actinomycetota</taxon>
        <taxon>Actinomycetes</taxon>
        <taxon>Pseudonocardiales</taxon>
        <taxon>Pseudonocardiaceae</taxon>
        <taxon>Streptoalloteichus</taxon>
    </lineage>
</organism>
<comment type="caution">
    <text evidence="2">The sequence shown here is derived from an EMBL/GenBank/DDBJ whole genome shotgun (WGS) entry which is preliminary data.</text>
</comment>
<dbReference type="Pfam" id="PF19834">
    <property type="entry name" value="DUF6314"/>
    <property type="match status" value="1"/>
</dbReference>
<evidence type="ECO:0000313" key="3">
    <source>
        <dbReference type="Proteomes" id="UP001205311"/>
    </source>
</evidence>
<sequence>MTHLTPPAQAVFDSLLGQWTLSRTISGYGAFHGTAHFRPLQPGVLHYREDGELQSTTGSRTPAYREYFYVLRDDHLRICFTDTPPDSPTGGRVLHDLLPTRTGPGPWPVSATAVHHCGHDIYTGHYDFHSPDQTHVTITVTGPAKDYTIHSTYRRP</sequence>
<keyword evidence="3" id="KW-1185">Reference proteome</keyword>
<evidence type="ECO:0000313" key="2">
    <source>
        <dbReference type="EMBL" id="MCP2257652.1"/>
    </source>
</evidence>
<dbReference type="InterPro" id="IPR045632">
    <property type="entry name" value="DUF6314"/>
</dbReference>
<reference evidence="2 3" key="1">
    <citation type="submission" date="2022-06" db="EMBL/GenBank/DDBJ databases">
        <title>Genomic Encyclopedia of Archaeal and Bacterial Type Strains, Phase II (KMG-II): from individual species to whole genera.</title>
        <authorList>
            <person name="Goeker M."/>
        </authorList>
    </citation>
    <scope>NUCLEOTIDE SEQUENCE [LARGE SCALE GENOMIC DNA]</scope>
    <source>
        <strain evidence="2 3">DSM 40477</strain>
    </source>
</reference>
<protein>
    <recommendedName>
        <fullName evidence="1">DUF6314 domain-containing protein</fullName>
    </recommendedName>
</protein>
<dbReference type="Proteomes" id="UP001205311">
    <property type="component" value="Unassembled WGS sequence"/>
</dbReference>
<evidence type="ECO:0000259" key="1">
    <source>
        <dbReference type="Pfam" id="PF19834"/>
    </source>
</evidence>
<name>A0ABT1HQ64_STRSD</name>
<dbReference type="RefSeq" id="WP_253668594.1">
    <property type="nucleotide sequence ID" value="NZ_JAMTCP010000004.1"/>
</dbReference>
<dbReference type="EMBL" id="JAMTCP010000004">
    <property type="protein sequence ID" value="MCP2257652.1"/>
    <property type="molecule type" value="Genomic_DNA"/>
</dbReference>
<feature type="domain" description="DUF6314" evidence="1">
    <location>
        <begin position="15"/>
        <end position="155"/>
    </location>
</feature>
<gene>
    <name evidence="2" type="ORF">LX15_001337</name>
</gene>
<proteinExistence type="predicted"/>
<accession>A0ABT1HQ64</accession>